<keyword evidence="2" id="KW-1185">Reference proteome</keyword>
<proteinExistence type="predicted"/>
<organism evidence="1 2">
    <name type="scientific">Obba rivulosa</name>
    <dbReference type="NCBI Taxonomy" id="1052685"/>
    <lineage>
        <taxon>Eukaryota</taxon>
        <taxon>Fungi</taxon>
        <taxon>Dikarya</taxon>
        <taxon>Basidiomycota</taxon>
        <taxon>Agaricomycotina</taxon>
        <taxon>Agaricomycetes</taxon>
        <taxon>Polyporales</taxon>
        <taxon>Gelatoporiaceae</taxon>
        <taxon>Obba</taxon>
    </lineage>
</organism>
<dbReference type="AlphaFoldDB" id="A0A8E2DMQ9"/>
<dbReference type="Proteomes" id="UP000250043">
    <property type="component" value="Unassembled WGS sequence"/>
</dbReference>
<evidence type="ECO:0000313" key="1">
    <source>
        <dbReference type="EMBL" id="OCH88333.1"/>
    </source>
</evidence>
<sequence length="68" mass="7515">MVKVVAILSPPERAARRKSGEWLVRACAICEHNSRRPRPALRMHAKSSTLDALGAGKRCVIVLHQLTT</sequence>
<evidence type="ECO:0000313" key="2">
    <source>
        <dbReference type="Proteomes" id="UP000250043"/>
    </source>
</evidence>
<accession>A0A8E2DMQ9</accession>
<name>A0A8E2DMQ9_9APHY</name>
<protein>
    <submittedName>
        <fullName evidence="1">Uncharacterized protein</fullName>
    </submittedName>
</protein>
<dbReference type="EMBL" id="KV722456">
    <property type="protein sequence ID" value="OCH88333.1"/>
    <property type="molecule type" value="Genomic_DNA"/>
</dbReference>
<reference evidence="1 2" key="1">
    <citation type="submission" date="2016-07" db="EMBL/GenBank/DDBJ databases">
        <title>Draft genome of the white-rot fungus Obba rivulosa 3A-2.</title>
        <authorList>
            <consortium name="DOE Joint Genome Institute"/>
            <person name="Miettinen O."/>
            <person name="Riley R."/>
            <person name="Acob R."/>
            <person name="Barry K."/>
            <person name="Cullen D."/>
            <person name="De Vries R."/>
            <person name="Hainaut M."/>
            <person name="Hatakka A."/>
            <person name="Henrissat B."/>
            <person name="Hilden K."/>
            <person name="Kuo R."/>
            <person name="Labutti K."/>
            <person name="Lipzen A."/>
            <person name="Makela M.R."/>
            <person name="Sandor L."/>
            <person name="Spatafora J.W."/>
            <person name="Grigoriev I.V."/>
            <person name="Hibbett D.S."/>
        </authorList>
    </citation>
    <scope>NUCLEOTIDE SEQUENCE [LARGE SCALE GENOMIC DNA]</scope>
    <source>
        <strain evidence="1 2">3A-2</strain>
    </source>
</reference>
<gene>
    <name evidence="1" type="ORF">OBBRIDRAFT_95641</name>
</gene>